<dbReference type="Proteomes" id="UP001448207">
    <property type="component" value="Unassembled WGS sequence"/>
</dbReference>
<dbReference type="EMBL" id="JBCLYO010000023">
    <property type="protein sequence ID" value="KAL0079040.1"/>
    <property type="molecule type" value="Genomic_DNA"/>
</dbReference>
<reference evidence="1 2" key="1">
    <citation type="submission" date="2024-04" db="EMBL/GenBank/DDBJ databases">
        <title>Symmetric and asymmetric DNA N6-adenine methylation regulates different biological responses in Mucorales.</title>
        <authorList>
            <consortium name="Lawrence Berkeley National Laboratory"/>
            <person name="Lax C."/>
            <person name="Mondo S.J."/>
            <person name="Osorio-Concepcion M."/>
            <person name="Muszewska A."/>
            <person name="Corrochano-Luque M."/>
            <person name="Gutierrez G."/>
            <person name="Riley R."/>
            <person name="Lipzen A."/>
            <person name="Guo J."/>
            <person name="Hundley H."/>
            <person name="Amirebrahimi M."/>
            <person name="Ng V."/>
            <person name="Lorenzo-Gutierrez D."/>
            <person name="Binder U."/>
            <person name="Yang J."/>
            <person name="Song Y."/>
            <person name="Canovas D."/>
            <person name="Navarro E."/>
            <person name="Freitag M."/>
            <person name="Gabaldon T."/>
            <person name="Grigoriev I.V."/>
            <person name="Corrochano L.M."/>
            <person name="Nicolas F.E."/>
            <person name="Garre V."/>
        </authorList>
    </citation>
    <scope>NUCLEOTIDE SEQUENCE [LARGE SCALE GENOMIC DNA]</scope>
    <source>
        <strain evidence="1 2">L51</strain>
    </source>
</reference>
<comment type="caution">
    <text evidence="1">The sequence shown here is derived from an EMBL/GenBank/DDBJ whole genome shotgun (WGS) entry which is preliminary data.</text>
</comment>
<protein>
    <submittedName>
        <fullName evidence="1">Uncharacterized protein</fullName>
    </submittedName>
</protein>
<accession>A0ABR3APH8</accession>
<evidence type="ECO:0000313" key="2">
    <source>
        <dbReference type="Proteomes" id="UP001448207"/>
    </source>
</evidence>
<proteinExistence type="predicted"/>
<evidence type="ECO:0000313" key="1">
    <source>
        <dbReference type="EMBL" id="KAL0079040.1"/>
    </source>
</evidence>
<name>A0ABR3APH8_PHYBL</name>
<gene>
    <name evidence="1" type="ORF">J3Q64DRAFT_1871127</name>
</gene>
<keyword evidence="2" id="KW-1185">Reference proteome</keyword>
<sequence length="164" mass="19284">MHLSFIFSKKNEVYKRRLENNGSESNAKLFVNYYLLQISNEPAPGFIFKQQFLYIICQLVNNRRPISDTLMTQTLLQQWNDFKRETPKVCYGIALIGEASQCLAHAFTEVATSYQNEIVEKFANKLICYLWYHIHTMFVSMNPNDVHNIAVKYCYQFIYQGDLV</sequence>
<organism evidence="1 2">
    <name type="scientific">Phycomyces blakesleeanus</name>
    <dbReference type="NCBI Taxonomy" id="4837"/>
    <lineage>
        <taxon>Eukaryota</taxon>
        <taxon>Fungi</taxon>
        <taxon>Fungi incertae sedis</taxon>
        <taxon>Mucoromycota</taxon>
        <taxon>Mucoromycotina</taxon>
        <taxon>Mucoromycetes</taxon>
        <taxon>Mucorales</taxon>
        <taxon>Phycomycetaceae</taxon>
        <taxon>Phycomyces</taxon>
    </lineage>
</organism>